<dbReference type="Gene3D" id="3.40.50.300">
    <property type="entry name" value="P-loop containing nucleotide triphosphate hydrolases"/>
    <property type="match status" value="1"/>
</dbReference>
<evidence type="ECO:0000259" key="2">
    <source>
        <dbReference type="Pfam" id="PF05970"/>
    </source>
</evidence>
<dbReference type="EMBL" id="BQNB010016632">
    <property type="protein sequence ID" value="GJT53957.1"/>
    <property type="molecule type" value="Genomic_DNA"/>
</dbReference>
<keyword evidence="1" id="KW-0067">ATP-binding</keyword>
<reference evidence="4" key="2">
    <citation type="submission" date="2022-01" db="EMBL/GenBank/DDBJ databases">
        <authorList>
            <person name="Yamashiro T."/>
            <person name="Shiraishi A."/>
            <person name="Satake H."/>
            <person name="Nakayama K."/>
        </authorList>
    </citation>
    <scope>NUCLEOTIDE SEQUENCE</scope>
</reference>
<keyword evidence="1" id="KW-0547">Nucleotide-binding</keyword>
<evidence type="ECO:0000313" key="4">
    <source>
        <dbReference type="EMBL" id="GJT53957.1"/>
    </source>
</evidence>
<feature type="domain" description="DNA helicase Pif1-like 2B" evidence="3">
    <location>
        <begin position="373"/>
        <end position="419"/>
    </location>
</feature>
<comment type="caution">
    <text evidence="4">The sequence shown here is derived from an EMBL/GenBank/DDBJ whole genome shotgun (WGS) entry which is preliminary data.</text>
</comment>
<organism evidence="4 5">
    <name type="scientific">Tanacetum coccineum</name>
    <dbReference type="NCBI Taxonomy" id="301880"/>
    <lineage>
        <taxon>Eukaryota</taxon>
        <taxon>Viridiplantae</taxon>
        <taxon>Streptophyta</taxon>
        <taxon>Embryophyta</taxon>
        <taxon>Tracheophyta</taxon>
        <taxon>Spermatophyta</taxon>
        <taxon>Magnoliopsida</taxon>
        <taxon>eudicotyledons</taxon>
        <taxon>Gunneridae</taxon>
        <taxon>Pentapetalae</taxon>
        <taxon>asterids</taxon>
        <taxon>campanulids</taxon>
        <taxon>Asterales</taxon>
        <taxon>Asteraceae</taxon>
        <taxon>Asteroideae</taxon>
        <taxon>Anthemideae</taxon>
        <taxon>Anthemidinae</taxon>
        <taxon>Tanacetum</taxon>
    </lineage>
</organism>
<comment type="cofactor">
    <cofactor evidence="1">
        <name>Mg(2+)</name>
        <dbReference type="ChEBI" id="CHEBI:18420"/>
    </cofactor>
</comment>
<dbReference type="InterPro" id="IPR010285">
    <property type="entry name" value="DNA_helicase_pif1-like_DEAD"/>
</dbReference>
<keyword evidence="1" id="KW-0227">DNA damage</keyword>
<dbReference type="SUPFAM" id="SSF52540">
    <property type="entry name" value="P-loop containing nucleoside triphosphate hydrolases"/>
    <property type="match status" value="1"/>
</dbReference>
<name>A0ABQ5ESP9_9ASTR</name>
<dbReference type="InterPro" id="IPR049163">
    <property type="entry name" value="Pif1-like_2B_dom"/>
</dbReference>
<keyword evidence="1" id="KW-0234">DNA repair</keyword>
<feature type="domain" description="DNA helicase Pif1-like DEAD-box helicase" evidence="2">
    <location>
        <begin position="181"/>
        <end position="258"/>
    </location>
</feature>
<dbReference type="PANTHER" id="PTHR10492:SF93">
    <property type="entry name" value="ATP-DEPENDENT DNA HELICASE"/>
    <property type="match status" value="1"/>
</dbReference>
<keyword evidence="1" id="KW-0378">Hydrolase</keyword>
<dbReference type="Proteomes" id="UP001151760">
    <property type="component" value="Unassembled WGS sequence"/>
</dbReference>
<dbReference type="Pfam" id="PF21530">
    <property type="entry name" value="Pif1_2B_dom"/>
    <property type="match status" value="1"/>
</dbReference>
<dbReference type="EC" id="5.6.2.3" evidence="1"/>
<comment type="similarity">
    <text evidence="1">Belongs to the helicase family.</text>
</comment>
<reference evidence="4" key="1">
    <citation type="journal article" date="2022" name="Int. J. Mol. Sci.">
        <title>Draft Genome of Tanacetum Coccineum: Genomic Comparison of Closely Related Tanacetum-Family Plants.</title>
        <authorList>
            <person name="Yamashiro T."/>
            <person name="Shiraishi A."/>
            <person name="Nakayama K."/>
            <person name="Satake H."/>
        </authorList>
    </citation>
    <scope>NUCLEOTIDE SEQUENCE</scope>
</reference>
<dbReference type="InterPro" id="IPR027417">
    <property type="entry name" value="P-loop_NTPase"/>
</dbReference>
<dbReference type="PANTHER" id="PTHR10492">
    <property type="match status" value="1"/>
</dbReference>
<keyword evidence="1" id="KW-0347">Helicase</keyword>
<comment type="catalytic activity">
    <reaction evidence="1">
        <text>ATP + H2O = ADP + phosphate + H(+)</text>
        <dbReference type="Rhea" id="RHEA:13065"/>
        <dbReference type="ChEBI" id="CHEBI:15377"/>
        <dbReference type="ChEBI" id="CHEBI:15378"/>
        <dbReference type="ChEBI" id="CHEBI:30616"/>
        <dbReference type="ChEBI" id="CHEBI:43474"/>
        <dbReference type="ChEBI" id="CHEBI:456216"/>
        <dbReference type="EC" id="5.6.2.3"/>
    </reaction>
</comment>
<sequence length="538" mass="61784">MLLDYHLPEKNAITLRDAKDLPALLEREDISIIMFTDWFELNKKYPGPENIPMLKYHNTMCGMQKTKNRSDINKKKCTGRIVYSTPASRERYFLRMLLNVVRGAWSFTELKMVNKINYATFKAACFAYGLLNDDKEWTHAIAEASFWEMAPQLTILLHPWTKRNMENFLIQDHNRKIKIRTNDCACCRLLRIGIASLLLPANRTAHSRFAIPLKLMENSTCDIKQNTHLAKLMQHVRLIIWEEAPMTQRYAFEALDKTGLLTVLPVIPNAKRPEKSEDEPTWIEILEEFLIKSWTSPVEQIVAETYPYFTSRQTDDAYLKERAILTPRNEDVDAINENVFKKLGGALVTSNSVDEICKASTDTADQHDLYPVEFLISLDFQGMPPHTLCLKKELPILLIQKINPSQGLCNGTRLIITYLAQFVIHAKILTGSHVGDNVIIHRNVMSSTKSKWPFILKQRQFPVKPCYAMTINKSQGQSLNYVGLYLPNPMFSHGQLYMALSRVTSPDGLKILMIEDEDKELKNHTGNIVFKEAFNNVS</sequence>
<dbReference type="CDD" id="cd18809">
    <property type="entry name" value="SF1_C_RecD"/>
    <property type="match status" value="1"/>
</dbReference>
<accession>A0ABQ5ESP9</accession>
<keyword evidence="1" id="KW-0233">DNA recombination</keyword>
<dbReference type="Pfam" id="PF05970">
    <property type="entry name" value="PIF1"/>
    <property type="match status" value="1"/>
</dbReference>
<protein>
    <recommendedName>
        <fullName evidence="1">ATP-dependent DNA helicase</fullName>
        <ecNumber evidence="1">5.6.2.3</ecNumber>
    </recommendedName>
</protein>
<evidence type="ECO:0000256" key="1">
    <source>
        <dbReference type="RuleBase" id="RU363044"/>
    </source>
</evidence>
<gene>
    <name evidence="4" type="ORF">Tco_0989011</name>
</gene>
<proteinExistence type="inferred from homology"/>
<evidence type="ECO:0000313" key="5">
    <source>
        <dbReference type="Proteomes" id="UP001151760"/>
    </source>
</evidence>
<keyword evidence="5" id="KW-1185">Reference proteome</keyword>
<evidence type="ECO:0000259" key="3">
    <source>
        <dbReference type="Pfam" id="PF21530"/>
    </source>
</evidence>